<keyword evidence="2 8" id="KW-0808">Transferase</keyword>
<gene>
    <name evidence="8" type="primary">tmk</name>
    <name evidence="10" type="ordered locus">Despr_2381</name>
</gene>
<dbReference type="GO" id="GO:0006233">
    <property type="term" value="P:dTDP biosynthetic process"/>
    <property type="evidence" value="ECO:0007669"/>
    <property type="project" value="InterPro"/>
</dbReference>
<dbReference type="GO" id="GO:0005829">
    <property type="term" value="C:cytosol"/>
    <property type="evidence" value="ECO:0007669"/>
    <property type="project" value="TreeGrafter"/>
</dbReference>
<evidence type="ECO:0000313" key="10">
    <source>
        <dbReference type="EMBL" id="ADW18522.1"/>
    </source>
</evidence>
<dbReference type="EMBL" id="CP002364">
    <property type="protein sequence ID" value="ADW18522.1"/>
    <property type="molecule type" value="Genomic_DNA"/>
</dbReference>
<organism evidence="10 11">
    <name type="scientific">Desulfobulbus propionicus (strain ATCC 33891 / DSM 2032 / VKM B-1956 / 1pr3)</name>
    <dbReference type="NCBI Taxonomy" id="577650"/>
    <lineage>
        <taxon>Bacteria</taxon>
        <taxon>Pseudomonadati</taxon>
        <taxon>Thermodesulfobacteriota</taxon>
        <taxon>Desulfobulbia</taxon>
        <taxon>Desulfobulbales</taxon>
        <taxon>Desulfobulbaceae</taxon>
        <taxon>Desulfobulbus</taxon>
    </lineage>
</organism>
<feature type="binding site" evidence="8">
    <location>
        <begin position="11"/>
        <end position="18"/>
    </location>
    <ligand>
        <name>ATP</name>
        <dbReference type="ChEBI" id="CHEBI:30616"/>
    </ligand>
</feature>
<dbReference type="HAMAP" id="MF_00165">
    <property type="entry name" value="Thymidylate_kinase"/>
    <property type="match status" value="1"/>
</dbReference>
<dbReference type="PROSITE" id="PS01331">
    <property type="entry name" value="THYMIDYLATE_KINASE"/>
    <property type="match status" value="1"/>
</dbReference>
<evidence type="ECO:0000256" key="3">
    <source>
        <dbReference type="ARBA" id="ARBA00022727"/>
    </source>
</evidence>
<dbReference type="PANTHER" id="PTHR10344">
    <property type="entry name" value="THYMIDYLATE KINASE"/>
    <property type="match status" value="1"/>
</dbReference>
<sequence length="206" mass="22821">MSGGILIAFEGIDGTGKSTQLPLLAAYLRGQGYTVVETREPTDGPYGQQIRLLYRNRHQASPEQELELFLLDRRQHVEQCIKPALARGAIVLTDRYYFSTAAYQGAAGCDPAAIFARHGFAPEPDLVLLLTQTPSESVTRIRELRGEMLNDFEQQEQLEKVAALFASFTHDCIVRIHAARTVAEVHASIREAVAQLLAQKGTQCPR</sequence>
<keyword evidence="4 8" id="KW-0547">Nucleotide-binding</keyword>
<evidence type="ECO:0000256" key="5">
    <source>
        <dbReference type="ARBA" id="ARBA00022777"/>
    </source>
</evidence>
<feature type="domain" description="Thymidylate kinase-like" evidence="9">
    <location>
        <begin position="9"/>
        <end position="189"/>
    </location>
</feature>
<comment type="similarity">
    <text evidence="1 8">Belongs to the thymidylate kinase family.</text>
</comment>
<dbReference type="AlphaFoldDB" id="A0A7U4DQ07"/>
<dbReference type="GO" id="GO:0005524">
    <property type="term" value="F:ATP binding"/>
    <property type="evidence" value="ECO:0007669"/>
    <property type="project" value="UniProtKB-UniRule"/>
</dbReference>
<dbReference type="RefSeq" id="WP_015725059.1">
    <property type="nucleotide sequence ID" value="NC_014972.1"/>
</dbReference>
<comment type="catalytic activity">
    <reaction evidence="7 8">
        <text>dTMP + ATP = dTDP + ADP</text>
        <dbReference type="Rhea" id="RHEA:13517"/>
        <dbReference type="ChEBI" id="CHEBI:30616"/>
        <dbReference type="ChEBI" id="CHEBI:58369"/>
        <dbReference type="ChEBI" id="CHEBI:63528"/>
        <dbReference type="ChEBI" id="CHEBI:456216"/>
        <dbReference type="EC" id="2.7.4.9"/>
    </reaction>
</comment>
<dbReference type="InterPro" id="IPR027417">
    <property type="entry name" value="P-loop_NTPase"/>
</dbReference>
<evidence type="ECO:0000256" key="8">
    <source>
        <dbReference type="HAMAP-Rule" id="MF_00165"/>
    </source>
</evidence>
<comment type="function">
    <text evidence="8">Phosphorylation of dTMP to form dTDP in both de novo and salvage pathways of dTTP synthesis.</text>
</comment>
<evidence type="ECO:0000256" key="4">
    <source>
        <dbReference type="ARBA" id="ARBA00022741"/>
    </source>
</evidence>
<keyword evidence="3 8" id="KW-0545">Nucleotide biosynthesis</keyword>
<dbReference type="SUPFAM" id="SSF52540">
    <property type="entry name" value="P-loop containing nucleoside triphosphate hydrolases"/>
    <property type="match status" value="1"/>
</dbReference>
<dbReference type="Proteomes" id="UP000006365">
    <property type="component" value="Chromosome"/>
</dbReference>
<accession>A0A7U4DQ07</accession>
<dbReference type="EC" id="2.7.4.9" evidence="8"/>
<dbReference type="InterPro" id="IPR039430">
    <property type="entry name" value="Thymidylate_kin-like_dom"/>
</dbReference>
<dbReference type="GO" id="GO:0006227">
    <property type="term" value="P:dUDP biosynthetic process"/>
    <property type="evidence" value="ECO:0007669"/>
    <property type="project" value="TreeGrafter"/>
</dbReference>
<dbReference type="GO" id="GO:0006235">
    <property type="term" value="P:dTTP biosynthetic process"/>
    <property type="evidence" value="ECO:0007669"/>
    <property type="project" value="UniProtKB-UniRule"/>
</dbReference>
<dbReference type="InterPro" id="IPR018094">
    <property type="entry name" value="Thymidylate_kinase"/>
</dbReference>
<evidence type="ECO:0000256" key="6">
    <source>
        <dbReference type="ARBA" id="ARBA00022840"/>
    </source>
</evidence>
<reference evidence="10 11" key="1">
    <citation type="journal article" date="2011" name="Stand. Genomic Sci.">
        <title>Complete genome sequence of Desulfobulbus propionicus type strain (1pr3).</title>
        <authorList>
            <person name="Pagani I."/>
            <person name="Lapidus A."/>
            <person name="Nolan M."/>
            <person name="Lucas S."/>
            <person name="Hammon N."/>
            <person name="Deshpande S."/>
            <person name="Cheng J.F."/>
            <person name="Chertkov O."/>
            <person name="Davenport K."/>
            <person name="Tapia R."/>
            <person name="Han C."/>
            <person name="Goodwin L."/>
            <person name="Pitluck S."/>
            <person name="Liolios K."/>
            <person name="Mavromatis K."/>
            <person name="Ivanova N."/>
            <person name="Mikhailova N."/>
            <person name="Pati A."/>
            <person name="Chen A."/>
            <person name="Palaniappan K."/>
            <person name="Land M."/>
            <person name="Hauser L."/>
            <person name="Chang Y.J."/>
            <person name="Jeffries C.D."/>
            <person name="Detter J.C."/>
            <person name="Brambilla E."/>
            <person name="Kannan K.P."/>
            <person name="Djao O.D."/>
            <person name="Rohde M."/>
            <person name="Pukall R."/>
            <person name="Spring S."/>
            <person name="Goker M."/>
            <person name="Sikorski J."/>
            <person name="Woyke T."/>
            <person name="Bristow J."/>
            <person name="Eisen J.A."/>
            <person name="Markowitz V."/>
            <person name="Hugenholtz P."/>
            <person name="Kyrpides N.C."/>
            <person name="Klenk H.P."/>
        </authorList>
    </citation>
    <scope>NUCLEOTIDE SEQUENCE [LARGE SCALE GENOMIC DNA]</scope>
    <source>
        <strain evidence="11">ATCC 33891 / DSM 2032 / 1pr3</strain>
    </source>
</reference>
<proteinExistence type="inferred from homology"/>
<evidence type="ECO:0000256" key="7">
    <source>
        <dbReference type="ARBA" id="ARBA00048743"/>
    </source>
</evidence>
<dbReference type="Gene3D" id="3.40.50.300">
    <property type="entry name" value="P-loop containing nucleotide triphosphate hydrolases"/>
    <property type="match status" value="1"/>
</dbReference>
<dbReference type="PANTHER" id="PTHR10344:SF4">
    <property type="entry name" value="UMP-CMP KINASE 2, MITOCHONDRIAL"/>
    <property type="match status" value="1"/>
</dbReference>
<dbReference type="KEGG" id="dpr:Despr_2381"/>
<name>A0A7U4DQ07_DESPD</name>
<dbReference type="InterPro" id="IPR018095">
    <property type="entry name" value="Thymidylate_kin_CS"/>
</dbReference>
<evidence type="ECO:0000256" key="2">
    <source>
        <dbReference type="ARBA" id="ARBA00022679"/>
    </source>
</evidence>
<keyword evidence="6 8" id="KW-0067">ATP-binding</keyword>
<dbReference type="CDD" id="cd01672">
    <property type="entry name" value="TMPK"/>
    <property type="match status" value="1"/>
</dbReference>
<evidence type="ECO:0000313" key="11">
    <source>
        <dbReference type="Proteomes" id="UP000006365"/>
    </source>
</evidence>
<keyword evidence="11" id="KW-1185">Reference proteome</keyword>
<dbReference type="GO" id="GO:0004798">
    <property type="term" value="F:dTMP kinase activity"/>
    <property type="evidence" value="ECO:0007669"/>
    <property type="project" value="UniProtKB-UniRule"/>
</dbReference>
<keyword evidence="5 8" id="KW-0418">Kinase</keyword>
<protein>
    <recommendedName>
        <fullName evidence="8">Thymidylate kinase</fullName>
        <ecNumber evidence="8">2.7.4.9</ecNumber>
    </recommendedName>
    <alternativeName>
        <fullName evidence="8">dTMP kinase</fullName>
    </alternativeName>
</protein>
<evidence type="ECO:0000256" key="1">
    <source>
        <dbReference type="ARBA" id="ARBA00009776"/>
    </source>
</evidence>
<dbReference type="NCBIfam" id="TIGR00041">
    <property type="entry name" value="DTMP_kinase"/>
    <property type="match status" value="1"/>
</dbReference>
<dbReference type="Pfam" id="PF02223">
    <property type="entry name" value="Thymidylate_kin"/>
    <property type="match status" value="1"/>
</dbReference>
<evidence type="ECO:0000259" key="9">
    <source>
        <dbReference type="Pfam" id="PF02223"/>
    </source>
</evidence>